<keyword evidence="3" id="KW-1185">Reference proteome</keyword>
<feature type="region of interest" description="Disordered" evidence="1">
    <location>
        <begin position="111"/>
        <end position="200"/>
    </location>
</feature>
<reference evidence="2" key="1">
    <citation type="submission" date="2021-10" db="EMBL/GenBank/DDBJ databases">
        <title>Tropical sea cucumber genome reveals ecological adaptation and Cuvierian tubules defense mechanism.</title>
        <authorList>
            <person name="Chen T."/>
        </authorList>
    </citation>
    <scope>NUCLEOTIDE SEQUENCE</scope>
    <source>
        <strain evidence="2">Nanhai2018</strain>
        <tissue evidence="2">Muscle</tissue>
    </source>
</reference>
<evidence type="ECO:0000256" key="1">
    <source>
        <dbReference type="SAM" id="MobiDB-lite"/>
    </source>
</evidence>
<gene>
    <name evidence="2" type="ORF">HOLleu_38312</name>
</gene>
<dbReference type="Proteomes" id="UP001152320">
    <property type="component" value="Chromosome 21"/>
</dbReference>
<proteinExistence type="predicted"/>
<dbReference type="AlphaFoldDB" id="A0A9Q0YE44"/>
<protein>
    <submittedName>
        <fullName evidence="2">Uncharacterized protein</fullName>
    </submittedName>
</protein>
<accession>A0A9Q0YE44</accession>
<evidence type="ECO:0000313" key="2">
    <source>
        <dbReference type="EMBL" id="KAJ8021188.1"/>
    </source>
</evidence>
<comment type="caution">
    <text evidence="2">The sequence shown here is derived from an EMBL/GenBank/DDBJ whole genome shotgun (WGS) entry which is preliminary data.</text>
</comment>
<feature type="compositionally biased region" description="Polar residues" evidence="1">
    <location>
        <begin position="170"/>
        <end position="187"/>
    </location>
</feature>
<name>A0A9Q0YE44_HOLLE</name>
<organism evidence="2 3">
    <name type="scientific">Holothuria leucospilota</name>
    <name type="common">Black long sea cucumber</name>
    <name type="synonym">Mertensiothuria leucospilota</name>
    <dbReference type="NCBI Taxonomy" id="206669"/>
    <lineage>
        <taxon>Eukaryota</taxon>
        <taxon>Metazoa</taxon>
        <taxon>Echinodermata</taxon>
        <taxon>Eleutherozoa</taxon>
        <taxon>Echinozoa</taxon>
        <taxon>Holothuroidea</taxon>
        <taxon>Aspidochirotacea</taxon>
        <taxon>Aspidochirotida</taxon>
        <taxon>Holothuriidae</taxon>
        <taxon>Holothuria</taxon>
    </lineage>
</organism>
<sequence length="213" mass="24138">MFCLTIEKYLTRQREKPRRNYFSKGGPRTRLLLVKPSIKNKVEKEQDTAKAQRDGRFPKHRSFDLYQPLRVRHLRGGKDRWITGTIVEFKGQHTYLVRVRGNDRRFVHADHLIPDDSRTQSKTPSECPPLDLEESGEIADMGLPPPVPALTSQPDMVPNISLGGELRPRTPTSASEFPSTGSNTQEPGSRPIPYKTQSGGISKAPDWYGVYVK</sequence>
<evidence type="ECO:0000313" key="3">
    <source>
        <dbReference type="Proteomes" id="UP001152320"/>
    </source>
</evidence>
<dbReference type="OrthoDB" id="5983179at2759"/>
<dbReference type="EMBL" id="JAIZAY010000021">
    <property type="protein sequence ID" value="KAJ8021188.1"/>
    <property type="molecule type" value="Genomic_DNA"/>
</dbReference>